<dbReference type="Gene3D" id="3.40.50.1010">
    <property type="entry name" value="5'-nuclease"/>
    <property type="match status" value="1"/>
</dbReference>
<dbReference type="AlphaFoldDB" id="A0A3B0UGK9"/>
<organism evidence="9">
    <name type="scientific">hydrothermal vent metagenome</name>
    <dbReference type="NCBI Taxonomy" id="652676"/>
    <lineage>
        <taxon>unclassified sequences</taxon>
        <taxon>metagenomes</taxon>
        <taxon>ecological metagenomes</taxon>
    </lineage>
</organism>
<protein>
    <submittedName>
        <fullName evidence="9">VapC toxin protein</fullName>
    </submittedName>
</protein>
<dbReference type="GO" id="GO:0016787">
    <property type="term" value="F:hydrolase activity"/>
    <property type="evidence" value="ECO:0007669"/>
    <property type="project" value="UniProtKB-KW"/>
</dbReference>
<dbReference type="Pfam" id="PF01850">
    <property type="entry name" value="PIN"/>
    <property type="match status" value="1"/>
</dbReference>
<evidence type="ECO:0000313" key="9">
    <source>
        <dbReference type="EMBL" id="VAW30151.1"/>
    </source>
</evidence>
<keyword evidence="3" id="KW-0540">Nuclease</keyword>
<evidence type="ECO:0000256" key="2">
    <source>
        <dbReference type="ARBA" id="ARBA00022649"/>
    </source>
</evidence>
<dbReference type="InterPro" id="IPR050556">
    <property type="entry name" value="Type_II_TA_system_RNase"/>
</dbReference>
<keyword evidence="2" id="KW-1277">Toxin-antitoxin system</keyword>
<dbReference type="GO" id="GO:0046872">
    <property type="term" value="F:metal ion binding"/>
    <property type="evidence" value="ECO:0007669"/>
    <property type="project" value="UniProtKB-KW"/>
</dbReference>
<evidence type="ECO:0000256" key="6">
    <source>
        <dbReference type="ARBA" id="ARBA00022842"/>
    </source>
</evidence>
<evidence type="ECO:0000256" key="4">
    <source>
        <dbReference type="ARBA" id="ARBA00022723"/>
    </source>
</evidence>
<evidence type="ECO:0000256" key="1">
    <source>
        <dbReference type="ARBA" id="ARBA00001946"/>
    </source>
</evidence>
<dbReference type="HAMAP" id="MF_00265">
    <property type="entry name" value="VapC_Nob1"/>
    <property type="match status" value="1"/>
</dbReference>
<keyword evidence="4" id="KW-0479">Metal-binding</keyword>
<accession>A0A3B0UGK9</accession>
<dbReference type="GO" id="GO:0004540">
    <property type="term" value="F:RNA nuclease activity"/>
    <property type="evidence" value="ECO:0007669"/>
    <property type="project" value="InterPro"/>
</dbReference>
<keyword evidence="5" id="KW-0378">Hydrolase</keyword>
<name>A0A3B0UGK9_9ZZZZ</name>
<evidence type="ECO:0000256" key="3">
    <source>
        <dbReference type="ARBA" id="ARBA00022722"/>
    </source>
</evidence>
<reference evidence="9" key="1">
    <citation type="submission" date="2018-06" db="EMBL/GenBank/DDBJ databases">
        <authorList>
            <person name="Zhirakovskaya E."/>
        </authorList>
    </citation>
    <scope>NUCLEOTIDE SEQUENCE</scope>
</reference>
<evidence type="ECO:0000256" key="7">
    <source>
        <dbReference type="ARBA" id="ARBA00038093"/>
    </source>
</evidence>
<dbReference type="PANTHER" id="PTHR33653:SF1">
    <property type="entry name" value="RIBONUCLEASE VAPC2"/>
    <property type="match status" value="1"/>
</dbReference>
<dbReference type="SUPFAM" id="SSF88723">
    <property type="entry name" value="PIN domain-like"/>
    <property type="match status" value="1"/>
</dbReference>
<keyword evidence="6" id="KW-0460">Magnesium</keyword>
<sequence length="134" mass="15045">MKYFLDTNICIYVMNKRPAAVIAKFTEFSPQEIAISVIVISELQYGVAKSSRPQRNQQLLDAFLRPFQTVPYDKAAAHAYGIIRAVLEKQGQPIGREDLLIAAHALAADLTLVTNNEAEFRRIPDLRVENWAAS</sequence>
<evidence type="ECO:0000256" key="5">
    <source>
        <dbReference type="ARBA" id="ARBA00022801"/>
    </source>
</evidence>
<feature type="domain" description="PIN" evidence="8">
    <location>
        <begin position="1"/>
        <end position="121"/>
    </location>
</feature>
<dbReference type="SMART" id="SM00670">
    <property type="entry name" value="PINc"/>
    <property type="match status" value="1"/>
</dbReference>
<comment type="similarity">
    <text evidence="7">Belongs to the PINc/VapC protein family.</text>
</comment>
<dbReference type="InterPro" id="IPR029060">
    <property type="entry name" value="PIN-like_dom_sf"/>
</dbReference>
<dbReference type="InterPro" id="IPR002716">
    <property type="entry name" value="PIN_dom"/>
</dbReference>
<gene>
    <name evidence="9" type="ORF">MNBD_CHLOROFLEXI01-1043</name>
</gene>
<dbReference type="PANTHER" id="PTHR33653">
    <property type="entry name" value="RIBONUCLEASE VAPC2"/>
    <property type="match status" value="1"/>
</dbReference>
<comment type="cofactor">
    <cofactor evidence="1">
        <name>Mg(2+)</name>
        <dbReference type="ChEBI" id="CHEBI:18420"/>
    </cofactor>
</comment>
<dbReference type="EMBL" id="UOEU01000029">
    <property type="protein sequence ID" value="VAW30151.1"/>
    <property type="molecule type" value="Genomic_DNA"/>
</dbReference>
<evidence type="ECO:0000259" key="8">
    <source>
        <dbReference type="SMART" id="SM00670"/>
    </source>
</evidence>
<dbReference type="InterPro" id="IPR022907">
    <property type="entry name" value="VapC_family"/>
</dbReference>
<proteinExistence type="inferred from homology"/>